<feature type="transmembrane region" description="Helical" evidence="6">
    <location>
        <begin position="453"/>
        <end position="473"/>
    </location>
</feature>
<dbReference type="EMBL" id="MLCN01000023">
    <property type="protein sequence ID" value="ONG39527.1"/>
    <property type="molecule type" value="Genomic_DNA"/>
</dbReference>
<dbReference type="GO" id="GO:0042773">
    <property type="term" value="P:ATP synthesis coupled electron transport"/>
    <property type="evidence" value="ECO:0007669"/>
    <property type="project" value="InterPro"/>
</dbReference>
<feature type="transmembrane region" description="Helical" evidence="6">
    <location>
        <begin position="376"/>
        <end position="396"/>
    </location>
</feature>
<gene>
    <name evidence="9" type="ORF">BKE30_09240</name>
</gene>
<dbReference type="NCBIfam" id="NF005141">
    <property type="entry name" value="PRK06590.1"/>
    <property type="match status" value="1"/>
</dbReference>
<proteinExistence type="predicted"/>
<dbReference type="GO" id="GO:0015990">
    <property type="term" value="P:electron transport coupled proton transport"/>
    <property type="evidence" value="ECO:0007669"/>
    <property type="project" value="TreeGrafter"/>
</dbReference>
<dbReference type="Proteomes" id="UP000192132">
    <property type="component" value="Unassembled WGS sequence"/>
</dbReference>
<dbReference type="GO" id="GO:0008137">
    <property type="term" value="F:NADH dehydrogenase (ubiquinone) activity"/>
    <property type="evidence" value="ECO:0007669"/>
    <property type="project" value="InterPro"/>
</dbReference>
<name>A0A1S8CTN0_9GAMM</name>
<feature type="transmembrane region" description="Helical" evidence="6">
    <location>
        <begin position="181"/>
        <end position="200"/>
    </location>
</feature>
<feature type="transmembrane region" description="Helical" evidence="6">
    <location>
        <begin position="503"/>
        <end position="522"/>
    </location>
</feature>
<evidence type="ECO:0000256" key="5">
    <source>
        <dbReference type="RuleBase" id="RU000320"/>
    </source>
</evidence>
<dbReference type="InterPro" id="IPR018393">
    <property type="entry name" value="NADHpl_OxRdtase_5_subgr"/>
</dbReference>
<protein>
    <submittedName>
        <fullName evidence="9">NADH-quinone oxidoreductase subunit L</fullName>
    </submittedName>
</protein>
<feature type="transmembrane region" description="Helical" evidence="6">
    <location>
        <begin position="333"/>
        <end position="356"/>
    </location>
</feature>
<dbReference type="Pfam" id="PF00361">
    <property type="entry name" value="Proton_antipo_M"/>
    <property type="match status" value="1"/>
</dbReference>
<organism evidence="9 10">
    <name type="scientific">Alkanindiges hydrocarboniclasticus</name>
    <dbReference type="NCBI Taxonomy" id="1907941"/>
    <lineage>
        <taxon>Bacteria</taxon>
        <taxon>Pseudomonadati</taxon>
        <taxon>Pseudomonadota</taxon>
        <taxon>Gammaproteobacteria</taxon>
        <taxon>Moraxellales</taxon>
        <taxon>Moraxellaceae</taxon>
        <taxon>Alkanindiges</taxon>
    </lineage>
</organism>
<dbReference type="GO" id="GO:0012505">
    <property type="term" value="C:endomembrane system"/>
    <property type="evidence" value="ECO:0007669"/>
    <property type="project" value="UniProtKB-SubCell"/>
</dbReference>
<dbReference type="InterPro" id="IPR001516">
    <property type="entry name" value="Proton_antipo_N"/>
</dbReference>
<dbReference type="InterPro" id="IPR003945">
    <property type="entry name" value="NU5C-like"/>
</dbReference>
<feature type="transmembrane region" description="Helical" evidence="6">
    <location>
        <begin position="115"/>
        <end position="134"/>
    </location>
</feature>
<dbReference type="InterPro" id="IPR001750">
    <property type="entry name" value="ND/Mrp_TM"/>
</dbReference>
<evidence type="ECO:0000256" key="3">
    <source>
        <dbReference type="ARBA" id="ARBA00022989"/>
    </source>
</evidence>
<sequence>MNLLLLTFIFPLLGFILLAGLRDQISEKMAAIIGVGSMALSALTALYVGIDFLNQGTQGGYYHQILWTWMQIGSFAPSFGLQLDGLSLVMMGMITGVGFFIHLFAAWYMRGEEGFARFFSYFNLFVASMLLLVLGDNLLVMFLGWEGVGLCSYLLIGFYFKNPDNGFAAIKAFTVTRVGDVLLLIGLFILFQQFGTLDIYEITIRAPEVLTSGSPAVTWAALMLLGGAVGKSAQLPLQTWLADAMAGPTPVSALIHAATMVTAGVYLIARMHPVFELAPDVLYLVGVIGAITLLMAGFAALVQTDIKRVLAYSTMSQLGYMFLALGAEAYQAAVFHMLTHAFFKALLFLSSGAVIIACHHEQNILKMGGLWKKIPFVYLCFLVGGGALAAFPFITVGFYSKDEILWQAWASGHPELFWAGVVGAFLTSIYTFRLIWLVFHGQEKTHAHKIEGITYWLPLGVLLVLSTCIGALLQHPVGHVLNNVLPEFVVNAAVAHDKHFVEYTAVGVALLGLVIGAVLFAFNYRSVQKMANTSFGAGVAHIWRNAWGFDALYHLIFVKPYLMIARIFGRDPVDRIWGVFPVLVRAGNSVATNRQTGSLRGYAAAIVIGAVILLMILIVIQVLGK</sequence>
<dbReference type="PRINTS" id="PR01434">
    <property type="entry name" value="NADHDHGNASE5"/>
</dbReference>
<dbReference type="NCBIfam" id="TIGR01974">
    <property type="entry name" value="NDH_I_L"/>
    <property type="match status" value="1"/>
</dbReference>
<feature type="transmembrane region" description="Helical" evidence="6">
    <location>
        <begin position="416"/>
        <end position="441"/>
    </location>
</feature>
<evidence type="ECO:0000259" key="7">
    <source>
        <dbReference type="Pfam" id="PF00361"/>
    </source>
</evidence>
<feature type="transmembrane region" description="Helical" evidence="6">
    <location>
        <begin position="140"/>
        <end position="160"/>
    </location>
</feature>
<dbReference type="GO" id="GO:0016020">
    <property type="term" value="C:membrane"/>
    <property type="evidence" value="ECO:0007669"/>
    <property type="project" value="UniProtKB-SubCell"/>
</dbReference>
<dbReference type="GO" id="GO:0003954">
    <property type="term" value="F:NADH dehydrogenase activity"/>
    <property type="evidence" value="ECO:0007669"/>
    <property type="project" value="TreeGrafter"/>
</dbReference>
<feature type="domain" description="NADH-Ubiquinone oxidoreductase (complex I) chain 5 N-terminal" evidence="8">
    <location>
        <begin position="69"/>
        <end position="119"/>
    </location>
</feature>
<evidence type="ECO:0000256" key="6">
    <source>
        <dbReference type="SAM" id="Phobius"/>
    </source>
</evidence>
<dbReference type="STRING" id="1907941.BKE30_09240"/>
<comment type="caution">
    <text evidence="9">The sequence shown here is derived from an EMBL/GenBank/DDBJ whole genome shotgun (WGS) entry which is preliminary data.</text>
</comment>
<feature type="transmembrane region" description="Helical" evidence="6">
    <location>
        <begin position="32"/>
        <end position="53"/>
    </location>
</feature>
<dbReference type="PANTHER" id="PTHR42829:SF2">
    <property type="entry name" value="NADH-UBIQUINONE OXIDOREDUCTASE CHAIN 5"/>
    <property type="match status" value="1"/>
</dbReference>
<keyword evidence="3 6" id="KW-1133">Transmembrane helix</keyword>
<evidence type="ECO:0000313" key="9">
    <source>
        <dbReference type="EMBL" id="ONG39527.1"/>
    </source>
</evidence>
<feature type="transmembrane region" description="Helical" evidence="6">
    <location>
        <begin position="602"/>
        <end position="623"/>
    </location>
</feature>
<feature type="transmembrane region" description="Helical" evidence="6">
    <location>
        <begin position="89"/>
        <end position="108"/>
    </location>
</feature>
<dbReference type="AlphaFoldDB" id="A0A1S8CTN0"/>
<evidence type="ECO:0000256" key="4">
    <source>
        <dbReference type="ARBA" id="ARBA00023136"/>
    </source>
</evidence>
<comment type="subcellular location">
    <subcellularLocation>
        <location evidence="1">Endomembrane system</location>
        <topology evidence="1">Multi-pass membrane protein</topology>
    </subcellularLocation>
    <subcellularLocation>
        <location evidence="5">Membrane</location>
        <topology evidence="5">Multi-pass membrane protein</topology>
    </subcellularLocation>
</comment>
<dbReference type="RefSeq" id="WP_076878318.1">
    <property type="nucleotide sequence ID" value="NZ_MLCN01000023.1"/>
</dbReference>
<reference evidence="9 10" key="1">
    <citation type="submission" date="2016-10" db="EMBL/GenBank/DDBJ databases">
        <title>Draft Genome sequence of Alkanindiges sp. strain H1.</title>
        <authorList>
            <person name="Subhash Y."/>
            <person name="Lee S."/>
        </authorList>
    </citation>
    <scope>NUCLEOTIDE SEQUENCE [LARGE SCALE GENOMIC DNA]</scope>
    <source>
        <strain evidence="9 10">H1</strain>
    </source>
</reference>
<dbReference type="Gene3D" id="1.20.5.2700">
    <property type="match status" value="1"/>
</dbReference>
<keyword evidence="10" id="KW-1185">Reference proteome</keyword>
<evidence type="ECO:0000256" key="1">
    <source>
        <dbReference type="ARBA" id="ARBA00004127"/>
    </source>
</evidence>
<feature type="transmembrane region" description="Helical" evidence="6">
    <location>
        <begin position="251"/>
        <end position="269"/>
    </location>
</feature>
<dbReference type="OrthoDB" id="9811798at2"/>
<accession>A0A1S8CTN0</accession>
<evidence type="ECO:0000313" key="10">
    <source>
        <dbReference type="Proteomes" id="UP000192132"/>
    </source>
</evidence>
<keyword evidence="4 6" id="KW-0472">Membrane</keyword>
<feature type="domain" description="NADH:quinone oxidoreductase/Mrp antiporter transmembrane" evidence="7">
    <location>
        <begin position="136"/>
        <end position="427"/>
    </location>
</feature>
<feature type="transmembrane region" description="Helical" evidence="6">
    <location>
        <begin position="281"/>
        <end position="302"/>
    </location>
</feature>
<dbReference type="PANTHER" id="PTHR42829">
    <property type="entry name" value="NADH-UBIQUINONE OXIDOREDUCTASE CHAIN 5"/>
    <property type="match status" value="1"/>
</dbReference>
<dbReference type="PRINTS" id="PR01435">
    <property type="entry name" value="NPOXDRDTASE5"/>
</dbReference>
<evidence type="ECO:0000256" key="2">
    <source>
        <dbReference type="ARBA" id="ARBA00022692"/>
    </source>
</evidence>
<keyword evidence="2 5" id="KW-0812">Transmembrane</keyword>
<evidence type="ECO:0000259" key="8">
    <source>
        <dbReference type="Pfam" id="PF00662"/>
    </source>
</evidence>
<dbReference type="Pfam" id="PF00662">
    <property type="entry name" value="Proton_antipo_N"/>
    <property type="match status" value="1"/>
</dbReference>